<reference evidence="7" key="1">
    <citation type="journal article" date="2020" name="Stud. Mycol.">
        <title>101 Dothideomycetes genomes: a test case for predicting lifestyles and emergence of pathogens.</title>
        <authorList>
            <person name="Haridas S."/>
            <person name="Albert R."/>
            <person name="Binder M."/>
            <person name="Bloem J."/>
            <person name="Labutti K."/>
            <person name="Salamov A."/>
            <person name="Andreopoulos B."/>
            <person name="Baker S."/>
            <person name="Barry K."/>
            <person name="Bills G."/>
            <person name="Bluhm B."/>
            <person name="Cannon C."/>
            <person name="Castanera R."/>
            <person name="Culley D."/>
            <person name="Daum C."/>
            <person name="Ezra D."/>
            <person name="Gonzalez J."/>
            <person name="Henrissat B."/>
            <person name="Kuo A."/>
            <person name="Liang C."/>
            <person name="Lipzen A."/>
            <person name="Lutzoni F."/>
            <person name="Magnuson J."/>
            <person name="Mondo S."/>
            <person name="Nolan M."/>
            <person name="Ohm R."/>
            <person name="Pangilinan J."/>
            <person name="Park H.-J."/>
            <person name="Ramirez L."/>
            <person name="Alfaro M."/>
            <person name="Sun H."/>
            <person name="Tritt A."/>
            <person name="Yoshinaga Y."/>
            <person name="Zwiers L.-H."/>
            <person name="Turgeon B."/>
            <person name="Goodwin S."/>
            <person name="Spatafora J."/>
            <person name="Crous P."/>
            <person name="Grigoriev I."/>
        </authorList>
    </citation>
    <scope>NUCLEOTIDE SEQUENCE</scope>
    <source>
        <strain evidence="7">CBS 627.86</strain>
    </source>
</reference>
<keyword evidence="4" id="KW-0520">NAD</keyword>
<dbReference type="GO" id="GO:0003950">
    <property type="term" value="F:NAD+ poly-ADP-ribosyltransferase activity"/>
    <property type="evidence" value="ECO:0007669"/>
    <property type="project" value="InterPro"/>
</dbReference>
<keyword evidence="3" id="KW-0548">Nucleotidyltransferase</keyword>
<sequence>MALRLSIPRLTSRSSKHDRQDSAIEIQVNSVTGSMDSLVVSTPALELPSPVPPAKISPSHKLLGRRHIKPHPKTLHELVSSAYQTTCSLMLRRGILSRGTNLIVTDPAVVDMLLMCISSVGYSRNYLKLELLPGCPVTEDNVKTVVDSLPRLSTLSLRITTSPTSTNSSTSTLPSPTSALSNLPGDQKNLLNWVMKSSFAHLGSLTAATNANIAFPSLERLGVKIFVVTQQPPNKELLFRCHSIKHSPFPVFHGTHPSRLPLILSQGLKNMSATPYQSNGRAMGKGVYLAADASTSLCYSFGANGWPNSAFHNPSMYGSNQNMRILLGCELAGYERGKGTYVVRDEGKVVVRFVFLVPGNCTGEPGYEVQQELEGVLGRLRGMRGG</sequence>
<dbReference type="GO" id="GO:0016779">
    <property type="term" value="F:nucleotidyltransferase activity"/>
    <property type="evidence" value="ECO:0007669"/>
    <property type="project" value="UniProtKB-KW"/>
</dbReference>
<dbReference type="InterPro" id="IPR012317">
    <property type="entry name" value="Poly(ADP-ribose)pol_cat_dom"/>
</dbReference>
<dbReference type="AlphaFoldDB" id="A0A6A5YT77"/>
<name>A0A6A5YT77_9PLEO</name>
<protein>
    <recommendedName>
        <fullName evidence="6">PARP catalytic domain-containing protein</fullName>
    </recommendedName>
</protein>
<dbReference type="Pfam" id="PF00644">
    <property type="entry name" value="PARP"/>
    <property type="match status" value="1"/>
</dbReference>
<proteinExistence type="predicted"/>
<evidence type="ECO:0000313" key="8">
    <source>
        <dbReference type="Proteomes" id="UP000799770"/>
    </source>
</evidence>
<feature type="domain" description="PARP catalytic" evidence="6">
    <location>
        <begin position="242"/>
        <end position="304"/>
    </location>
</feature>
<dbReference type="InterPro" id="IPR051838">
    <property type="entry name" value="ARTD_PARP"/>
</dbReference>
<keyword evidence="2" id="KW-0808">Transferase</keyword>
<dbReference type="Gene3D" id="3.90.228.10">
    <property type="match status" value="1"/>
</dbReference>
<evidence type="ECO:0000313" key="7">
    <source>
        <dbReference type="EMBL" id="KAF2109697.1"/>
    </source>
</evidence>
<accession>A0A6A5YT77</accession>
<gene>
    <name evidence="7" type="ORF">BDV96DRAFT_651672</name>
</gene>
<evidence type="ECO:0000256" key="4">
    <source>
        <dbReference type="ARBA" id="ARBA00023027"/>
    </source>
</evidence>
<dbReference type="PANTHER" id="PTHR21328">
    <property type="entry name" value="POLY ADP-RIBOSE POLYMERASE FAMILY, MEMBER PARP"/>
    <property type="match status" value="1"/>
</dbReference>
<evidence type="ECO:0000256" key="3">
    <source>
        <dbReference type="ARBA" id="ARBA00022695"/>
    </source>
</evidence>
<dbReference type="EMBL" id="ML977341">
    <property type="protein sequence ID" value="KAF2109697.1"/>
    <property type="molecule type" value="Genomic_DNA"/>
</dbReference>
<keyword evidence="8" id="KW-1185">Reference proteome</keyword>
<evidence type="ECO:0000259" key="6">
    <source>
        <dbReference type="Pfam" id="PF00644"/>
    </source>
</evidence>
<dbReference type="SUPFAM" id="SSF56399">
    <property type="entry name" value="ADP-ribosylation"/>
    <property type="match status" value="1"/>
</dbReference>
<organism evidence="7 8">
    <name type="scientific">Lophiotrema nucula</name>
    <dbReference type="NCBI Taxonomy" id="690887"/>
    <lineage>
        <taxon>Eukaryota</taxon>
        <taxon>Fungi</taxon>
        <taxon>Dikarya</taxon>
        <taxon>Ascomycota</taxon>
        <taxon>Pezizomycotina</taxon>
        <taxon>Dothideomycetes</taxon>
        <taxon>Pleosporomycetidae</taxon>
        <taxon>Pleosporales</taxon>
        <taxon>Lophiotremataceae</taxon>
        <taxon>Lophiotrema</taxon>
    </lineage>
</organism>
<evidence type="ECO:0000256" key="5">
    <source>
        <dbReference type="SAM" id="MobiDB-lite"/>
    </source>
</evidence>
<evidence type="ECO:0000256" key="2">
    <source>
        <dbReference type="ARBA" id="ARBA00022679"/>
    </source>
</evidence>
<evidence type="ECO:0000256" key="1">
    <source>
        <dbReference type="ARBA" id="ARBA00022676"/>
    </source>
</evidence>
<keyword evidence="1" id="KW-0328">Glycosyltransferase</keyword>
<feature type="region of interest" description="Disordered" evidence="5">
    <location>
        <begin position="160"/>
        <end position="181"/>
    </location>
</feature>
<feature type="region of interest" description="Disordered" evidence="5">
    <location>
        <begin position="1"/>
        <end position="21"/>
    </location>
</feature>
<dbReference type="Proteomes" id="UP000799770">
    <property type="component" value="Unassembled WGS sequence"/>
</dbReference>
<dbReference type="OrthoDB" id="109543at2759"/>